<dbReference type="AlphaFoldDB" id="A0A4R1R7V9"/>
<keyword evidence="1" id="KW-1133">Transmembrane helix</keyword>
<protein>
    <submittedName>
        <fullName evidence="2">Uncharacterized protein</fullName>
    </submittedName>
</protein>
<dbReference type="GeneID" id="97379882"/>
<reference evidence="2 3" key="1">
    <citation type="submission" date="2019-03" db="EMBL/GenBank/DDBJ databases">
        <title>Genomic Encyclopedia of Type Strains, Phase IV (KMG-IV): sequencing the most valuable type-strain genomes for metagenomic binning, comparative biology and taxonomic classification.</title>
        <authorList>
            <person name="Goeker M."/>
        </authorList>
    </citation>
    <scope>NUCLEOTIDE SEQUENCE [LARGE SCALE GENOMIC DNA]</scope>
    <source>
        <strain evidence="2 3">DSM 100451</strain>
    </source>
</reference>
<sequence>MKLLFPLLAGLGAVLLYFVWAALFHDFLNGLSPEGALTVATGSFLAFELVILAGWIRSKIDRK</sequence>
<feature type="transmembrane region" description="Helical" evidence="1">
    <location>
        <begin position="37"/>
        <end position="56"/>
    </location>
</feature>
<keyword evidence="1" id="KW-0812">Transmembrane</keyword>
<organism evidence="2 3">
    <name type="scientific">Allofournierella massiliensis</name>
    <dbReference type="NCBI Taxonomy" id="1650663"/>
    <lineage>
        <taxon>Bacteria</taxon>
        <taxon>Bacillati</taxon>
        <taxon>Bacillota</taxon>
        <taxon>Clostridia</taxon>
        <taxon>Eubacteriales</taxon>
        <taxon>Oscillospiraceae</taxon>
        <taxon>Allofournierella</taxon>
    </lineage>
</organism>
<dbReference type="STRING" id="1650663.GCA_001486665_01792"/>
<accession>A0A4R1R7V9</accession>
<evidence type="ECO:0000313" key="3">
    <source>
        <dbReference type="Proteomes" id="UP000295184"/>
    </source>
</evidence>
<dbReference type="RefSeq" id="WP_058964194.1">
    <property type="nucleotide sequence ID" value="NZ_CABKVM010000016.1"/>
</dbReference>
<dbReference type="EMBL" id="SLUM01000001">
    <property type="protein sequence ID" value="TCL61731.1"/>
    <property type="molecule type" value="Genomic_DNA"/>
</dbReference>
<dbReference type="OrthoDB" id="1858369at2"/>
<evidence type="ECO:0000313" key="2">
    <source>
        <dbReference type="EMBL" id="TCL61731.1"/>
    </source>
</evidence>
<name>A0A4R1R7V9_9FIRM</name>
<dbReference type="Proteomes" id="UP000295184">
    <property type="component" value="Unassembled WGS sequence"/>
</dbReference>
<proteinExistence type="predicted"/>
<comment type="caution">
    <text evidence="2">The sequence shown here is derived from an EMBL/GenBank/DDBJ whole genome shotgun (WGS) entry which is preliminary data.</text>
</comment>
<gene>
    <name evidence="2" type="ORF">EDD77_101185</name>
</gene>
<evidence type="ECO:0000256" key="1">
    <source>
        <dbReference type="SAM" id="Phobius"/>
    </source>
</evidence>
<keyword evidence="1" id="KW-0472">Membrane</keyword>